<gene>
    <name evidence="1" type="ORF">MML48_9g00016780</name>
</gene>
<proteinExistence type="predicted"/>
<keyword evidence="2" id="KW-1185">Reference proteome</keyword>
<organism evidence="1 2">
    <name type="scientific">Holotrichia oblita</name>
    <name type="common">Chafer beetle</name>
    <dbReference type="NCBI Taxonomy" id="644536"/>
    <lineage>
        <taxon>Eukaryota</taxon>
        <taxon>Metazoa</taxon>
        <taxon>Ecdysozoa</taxon>
        <taxon>Arthropoda</taxon>
        <taxon>Hexapoda</taxon>
        <taxon>Insecta</taxon>
        <taxon>Pterygota</taxon>
        <taxon>Neoptera</taxon>
        <taxon>Endopterygota</taxon>
        <taxon>Coleoptera</taxon>
        <taxon>Polyphaga</taxon>
        <taxon>Scarabaeiformia</taxon>
        <taxon>Scarabaeidae</taxon>
        <taxon>Melolonthinae</taxon>
        <taxon>Holotrichia</taxon>
    </lineage>
</organism>
<dbReference type="EMBL" id="CM043023">
    <property type="protein sequence ID" value="KAI4455713.1"/>
    <property type="molecule type" value="Genomic_DNA"/>
</dbReference>
<evidence type="ECO:0000313" key="1">
    <source>
        <dbReference type="EMBL" id="KAI4455713.1"/>
    </source>
</evidence>
<accession>A0ACB9SK43</accession>
<name>A0ACB9SK43_HOLOL</name>
<sequence length="136" mass="15247">MNKKFARSTNFSFKEEHLLISLVKKYKNDVECKRSDTNTSQIKKQEWKKIEEEFNASSGEIYRSVEVLRNKNCTGGGPSEGIIISGVEKDIEDILGTQLTGLPSEFDNDVSQPIIISNILNQDLEVCEAAISSNCE</sequence>
<dbReference type="Proteomes" id="UP001056778">
    <property type="component" value="Chromosome 9"/>
</dbReference>
<evidence type="ECO:0000313" key="2">
    <source>
        <dbReference type="Proteomes" id="UP001056778"/>
    </source>
</evidence>
<protein>
    <submittedName>
        <fullName evidence="1">Myb/sant-like dna-binding domain</fullName>
    </submittedName>
</protein>
<reference evidence="1" key="1">
    <citation type="submission" date="2022-04" db="EMBL/GenBank/DDBJ databases">
        <title>Chromosome-scale genome assembly of Holotrichia oblita Faldermann.</title>
        <authorList>
            <person name="Rongchong L."/>
        </authorList>
    </citation>
    <scope>NUCLEOTIDE SEQUENCE</scope>
    <source>
        <strain evidence="1">81SQS9</strain>
    </source>
</reference>
<comment type="caution">
    <text evidence="1">The sequence shown here is derived from an EMBL/GenBank/DDBJ whole genome shotgun (WGS) entry which is preliminary data.</text>
</comment>